<proteinExistence type="predicted"/>
<dbReference type="AlphaFoldDB" id="A0ABD0SVC1"/>
<evidence type="ECO:0000313" key="3">
    <source>
        <dbReference type="Proteomes" id="UP001549921"/>
    </source>
</evidence>
<accession>A0ABD0SVC1</accession>
<feature type="region of interest" description="Disordered" evidence="1">
    <location>
        <begin position="417"/>
        <end position="438"/>
    </location>
</feature>
<name>A0ABD0SVC1_LOXSC</name>
<gene>
    <name evidence="2" type="ORF">ABMA28_004409</name>
</gene>
<evidence type="ECO:0000256" key="1">
    <source>
        <dbReference type="SAM" id="MobiDB-lite"/>
    </source>
</evidence>
<protein>
    <submittedName>
        <fullName evidence="2">Uncharacterized protein</fullName>
    </submittedName>
</protein>
<organism evidence="2 3">
    <name type="scientific">Loxostege sticticalis</name>
    <name type="common">Beet webworm moth</name>
    <dbReference type="NCBI Taxonomy" id="481309"/>
    <lineage>
        <taxon>Eukaryota</taxon>
        <taxon>Metazoa</taxon>
        <taxon>Ecdysozoa</taxon>
        <taxon>Arthropoda</taxon>
        <taxon>Hexapoda</taxon>
        <taxon>Insecta</taxon>
        <taxon>Pterygota</taxon>
        <taxon>Neoptera</taxon>
        <taxon>Endopterygota</taxon>
        <taxon>Lepidoptera</taxon>
        <taxon>Glossata</taxon>
        <taxon>Ditrysia</taxon>
        <taxon>Pyraloidea</taxon>
        <taxon>Crambidae</taxon>
        <taxon>Pyraustinae</taxon>
        <taxon>Loxostege</taxon>
    </lineage>
</organism>
<evidence type="ECO:0000313" key="2">
    <source>
        <dbReference type="EMBL" id="KAL0822301.1"/>
    </source>
</evidence>
<reference evidence="2 3" key="1">
    <citation type="submission" date="2024-06" db="EMBL/GenBank/DDBJ databases">
        <title>A chromosome-level genome assembly of beet webworm, Loxostege sticticalis.</title>
        <authorList>
            <person name="Zhang Y."/>
        </authorList>
    </citation>
    <scope>NUCLEOTIDE SEQUENCE [LARGE SCALE GENOMIC DNA]</scope>
    <source>
        <strain evidence="2">AQ028</strain>
        <tissue evidence="2">Male pupae</tissue>
    </source>
</reference>
<dbReference type="Proteomes" id="UP001549921">
    <property type="component" value="Unassembled WGS sequence"/>
</dbReference>
<feature type="compositionally biased region" description="Polar residues" evidence="1">
    <location>
        <begin position="364"/>
        <end position="383"/>
    </location>
</feature>
<feature type="compositionally biased region" description="Polar residues" evidence="1">
    <location>
        <begin position="426"/>
        <end position="435"/>
    </location>
</feature>
<comment type="caution">
    <text evidence="2">The sequence shown here is derived from an EMBL/GenBank/DDBJ whole genome shotgun (WGS) entry which is preliminary data.</text>
</comment>
<dbReference type="EMBL" id="JBEDNZ010000016">
    <property type="protein sequence ID" value="KAL0822301.1"/>
    <property type="molecule type" value="Genomic_DNA"/>
</dbReference>
<feature type="region of interest" description="Disordered" evidence="1">
    <location>
        <begin position="350"/>
        <end position="401"/>
    </location>
</feature>
<feature type="compositionally biased region" description="Low complexity" evidence="1">
    <location>
        <begin position="386"/>
        <end position="399"/>
    </location>
</feature>
<sequence length="701" mass="80417">MCDESSSFLMTYNPDCLERYSDSSDFDDETLKSKGANHSILRRKVFRHTTMANNEKVLIGKRYKNRRITDTVWKDRSVHPRQCTCKECVIPVEERINYHKRRQIKYYNEGDNNQHVQTTQSRISMVRSKIIPCLSNIFSRSHILKREDNVRDKHIVVNSTKDNYCQVYCVNCNHRRIKRPTKRVQNFAMQSAYSNDHDLDNSPDSGINIDSTHKYTTVNDSNISCGYTSSSISEHILAAKTKFKKMIERELRKTYLKKLAKQAEEQQYPSRPNFQVFSTPKTNKLSKTELRDMSSFGCNVMPSNSSVFWGYLVDRINKKYQNNNKSGLIKSCHCANTQCPNMDSLLNDATGPKLDYQATPPAAQVSQNEPCSCKTSPTNGTPVPSQPATPQQKQPTKSTTVDKVHCKCYPNKPLSPMAKESPLPPTTSGMNSQGMESDDINRPCQEPHDQIKESLEKKYNGEVLCIHNPPCILINGCLNLPPVKGQFSPSAWPVTQRSSFHCGYHKEEINIQKQEQACQYQHPADFALQQNRITEYKTEKMTQSICNHDPPCEVVRCCYKPEYDPKLENSCVHVPMCQRLPECVINESENLIRCDHQPKCAEYPVCQKKPKKYIVYTANDNIGTQVKPNIKMECRHQPPCIMIPKCLGKLMCEGYVPNEAIPDCVHQPSCELIPACCRKSVKMNSFFKRACMRRRQRQLLE</sequence>